<keyword evidence="2" id="KW-1185">Reference proteome</keyword>
<dbReference type="AlphaFoldDB" id="A0A1H3Z1B5"/>
<reference evidence="1 2" key="1">
    <citation type="submission" date="2016-10" db="EMBL/GenBank/DDBJ databases">
        <authorList>
            <person name="de Groot N.N."/>
        </authorList>
    </citation>
    <scope>NUCLEOTIDE SEQUENCE [LARGE SCALE GENOMIC DNA]</scope>
    <source>
        <strain evidence="1 2">DSM 25383</strain>
    </source>
</reference>
<organism evidence="1 2">
    <name type="scientific">Alistipes timonensis JC136</name>
    <dbReference type="NCBI Taxonomy" id="1033731"/>
    <lineage>
        <taxon>Bacteria</taxon>
        <taxon>Pseudomonadati</taxon>
        <taxon>Bacteroidota</taxon>
        <taxon>Bacteroidia</taxon>
        <taxon>Bacteroidales</taxon>
        <taxon>Rikenellaceae</taxon>
        <taxon>Alistipes</taxon>
    </lineage>
</organism>
<dbReference type="Proteomes" id="UP000183253">
    <property type="component" value="Unassembled WGS sequence"/>
</dbReference>
<dbReference type="EMBL" id="FNRI01000002">
    <property type="protein sequence ID" value="SEA17231.1"/>
    <property type="molecule type" value="Genomic_DNA"/>
</dbReference>
<evidence type="ECO:0000313" key="2">
    <source>
        <dbReference type="Proteomes" id="UP000183253"/>
    </source>
</evidence>
<evidence type="ECO:0000313" key="1">
    <source>
        <dbReference type="EMBL" id="SEA17231.1"/>
    </source>
</evidence>
<gene>
    <name evidence="1" type="ORF">SAMN05444145_10247</name>
</gene>
<dbReference type="STRING" id="1033731.SAMN05444145_10247"/>
<proteinExistence type="predicted"/>
<sequence>MQNSNSVFVFFIRFSVWHIIHPDGMVLHFYKIENLLNRPLLLIFHIDLFYWFD</sequence>
<name>A0A1H3Z1B5_9BACT</name>
<protein>
    <submittedName>
        <fullName evidence="1">Uncharacterized protein</fullName>
    </submittedName>
</protein>
<accession>A0A1H3Z1B5</accession>